<keyword evidence="2 12" id="KW-0964">Secreted</keyword>
<dbReference type="PROSITE" id="PS01186">
    <property type="entry name" value="EGF_2"/>
    <property type="match status" value="1"/>
</dbReference>
<comment type="cofactor">
    <cofactor evidence="14 15">
        <name>Zn(2+)</name>
        <dbReference type="ChEBI" id="CHEBI:29105"/>
    </cofactor>
    <text evidence="14 15">Binds 1 zinc ion per subunit.</text>
</comment>
<organism evidence="18 19">
    <name type="scientific">Ancylostoma ceylanicum</name>
    <dbReference type="NCBI Taxonomy" id="53326"/>
    <lineage>
        <taxon>Eukaryota</taxon>
        <taxon>Metazoa</taxon>
        <taxon>Ecdysozoa</taxon>
        <taxon>Nematoda</taxon>
        <taxon>Chromadorea</taxon>
        <taxon>Rhabditida</taxon>
        <taxon>Rhabditina</taxon>
        <taxon>Rhabditomorpha</taxon>
        <taxon>Strongyloidea</taxon>
        <taxon>Ancylostomatidae</taxon>
        <taxon>Ancylostomatinae</taxon>
        <taxon>Ancylostoma</taxon>
    </lineage>
</organism>
<keyword evidence="8 14" id="KW-0862">Zinc</keyword>
<feature type="signal peptide" evidence="12 15">
    <location>
        <begin position="1"/>
        <end position="16"/>
    </location>
</feature>
<dbReference type="GO" id="GO:0018996">
    <property type="term" value="P:molting cycle, collagen and cuticulin-based cuticle"/>
    <property type="evidence" value="ECO:0007669"/>
    <property type="project" value="InterPro"/>
</dbReference>
<dbReference type="PIRSF" id="PIRSF036365">
    <property type="entry name" value="Astacin_nematoda"/>
    <property type="match status" value="1"/>
</dbReference>
<sequence>MRGFLLFLLLVVCVNAGLFDNFGEKIKTALSKIKTTLNKSNLIKIREKIHALKNKIVAKLTLTPEQKAALAERLKKLVNIKKDHVNPKGDSIEEINDKTHIGDLLYQGDMVLTPQQADELVAEEEGRPKRQAFRDRRYPQTLWSSGVAYFFHPNATPEVKSVFKKGAAWWMKDTCIDFFESAQAKDRIRVFKEDGCWSYVGRLGNEQDLSLGSGCESIGTAAHEIGHALGMFHTHSRHDRDSFITLNSQNIKPDWLDQFKKETTATNENYGITYDYGSIMHYGAQRSVVLLSLQLLIAQGYGDMFSSATMNKKPTMVPHDTNYIETLGSPFISFYELLMMNKHYGCLDKCKSTPNKCKMGGFPHPRDCSKCICPRGYGGQFCDQKVDMRCPDTCGSILQASATYKTLEDLVGDRNAGGQPREDYHTCTYWIVAPEGKKVEVKFVNFSKGIAVDGCVYGGVEIKTHPDPRMTGYRCYHFYLNMEFRFCAPEDAGKTLVSSSNLVPIITYNRIYATQTVLQYRFGAFKHVVLHDNLTGLLQSQKSVVQQK</sequence>
<keyword evidence="19" id="KW-1185">Reference proteome</keyword>
<evidence type="ECO:0000256" key="14">
    <source>
        <dbReference type="PROSITE-ProRule" id="PRU01211"/>
    </source>
</evidence>
<evidence type="ECO:0000256" key="6">
    <source>
        <dbReference type="ARBA" id="ARBA00022729"/>
    </source>
</evidence>
<dbReference type="InterPro" id="IPR006026">
    <property type="entry name" value="Peptidase_Metallo"/>
</dbReference>
<keyword evidence="4 14" id="KW-0645">Protease</keyword>
<evidence type="ECO:0000256" key="1">
    <source>
        <dbReference type="ARBA" id="ARBA00004613"/>
    </source>
</evidence>
<dbReference type="Pfam" id="PF01400">
    <property type="entry name" value="Astacin"/>
    <property type="match status" value="1"/>
</dbReference>
<dbReference type="GO" id="GO:0006508">
    <property type="term" value="P:proteolysis"/>
    <property type="evidence" value="ECO:0007669"/>
    <property type="project" value="UniProtKB-KW"/>
</dbReference>
<keyword evidence="7 14" id="KW-0378">Hydrolase</keyword>
<dbReference type="InterPro" id="IPR017050">
    <property type="entry name" value="Metallopeptidase_nem"/>
</dbReference>
<reference evidence="18 19" key="1">
    <citation type="submission" date="2013-05" db="EMBL/GenBank/DDBJ databases">
        <title>Draft genome of the parasitic nematode Anyclostoma ceylanicum.</title>
        <authorList>
            <person name="Mitreva M."/>
        </authorList>
    </citation>
    <scope>NUCLEOTIDE SEQUENCE [LARGE SCALE GENOMIC DNA]</scope>
</reference>
<evidence type="ECO:0000256" key="3">
    <source>
        <dbReference type="ARBA" id="ARBA00022536"/>
    </source>
</evidence>
<feature type="active site" evidence="14">
    <location>
        <position position="224"/>
    </location>
</feature>
<name>A0A0D6M5E5_9BILA</name>
<keyword evidence="9 14" id="KW-0482">Metalloprotease</keyword>
<evidence type="ECO:0000256" key="13">
    <source>
        <dbReference type="PROSITE-ProRule" id="PRU00059"/>
    </source>
</evidence>
<comment type="caution">
    <text evidence="13">Lacks conserved residue(s) required for the propagation of feature annotation.</text>
</comment>
<dbReference type="SUPFAM" id="SSF55486">
    <property type="entry name" value="Metalloproteases ('zincins'), catalytic domain"/>
    <property type="match status" value="1"/>
</dbReference>
<evidence type="ECO:0000259" key="17">
    <source>
        <dbReference type="PROSITE" id="PS51864"/>
    </source>
</evidence>
<feature type="binding site" evidence="14">
    <location>
        <position position="223"/>
    </location>
    <ligand>
        <name>Zn(2+)</name>
        <dbReference type="ChEBI" id="CHEBI:29105"/>
        <note>catalytic</note>
    </ligand>
</feature>
<feature type="binding site" evidence="14">
    <location>
        <position position="227"/>
    </location>
    <ligand>
        <name>Zn(2+)</name>
        <dbReference type="ChEBI" id="CHEBI:29105"/>
        <note>catalytic</note>
    </ligand>
</feature>
<evidence type="ECO:0000256" key="8">
    <source>
        <dbReference type="ARBA" id="ARBA00022833"/>
    </source>
</evidence>
<dbReference type="InterPro" id="IPR035914">
    <property type="entry name" value="Sperma_CUB_dom_sf"/>
</dbReference>
<dbReference type="PANTHER" id="PTHR10127:SF793">
    <property type="entry name" value="ZINC METALLOPROTEINASE NAS-31"/>
    <property type="match status" value="1"/>
</dbReference>
<dbReference type="GO" id="GO:0005576">
    <property type="term" value="C:extracellular region"/>
    <property type="evidence" value="ECO:0007669"/>
    <property type="project" value="UniProtKB-SubCell"/>
</dbReference>
<dbReference type="GO" id="GO:0004222">
    <property type="term" value="F:metalloendopeptidase activity"/>
    <property type="evidence" value="ECO:0007669"/>
    <property type="project" value="UniProtKB-UniRule"/>
</dbReference>
<evidence type="ECO:0000256" key="4">
    <source>
        <dbReference type="ARBA" id="ARBA00022670"/>
    </source>
</evidence>
<dbReference type="CDD" id="cd04280">
    <property type="entry name" value="ZnMc_astacin_like"/>
    <property type="match status" value="1"/>
</dbReference>
<protein>
    <recommendedName>
        <fullName evidence="12">Zinc metalloproteinase</fullName>
    </recommendedName>
</protein>
<dbReference type="Proteomes" id="UP000054495">
    <property type="component" value="Unassembled WGS sequence"/>
</dbReference>
<dbReference type="Gene3D" id="3.40.390.10">
    <property type="entry name" value="Collagenase (Catalytic Domain)"/>
    <property type="match status" value="1"/>
</dbReference>
<evidence type="ECO:0000256" key="12">
    <source>
        <dbReference type="PIRNR" id="PIRNR036365"/>
    </source>
</evidence>
<evidence type="ECO:0000256" key="2">
    <source>
        <dbReference type="ARBA" id="ARBA00022525"/>
    </source>
</evidence>
<dbReference type="PRINTS" id="PR00480">
    <property type="entry name" value="ASTACIN"/>
</dbReference>
<accession>A0A0D6M5E5</accession>
<dbReference type="GO" id="GO:0008270">
    <property type="term" value="F:zinc ion binding"/>
    <property type="evidence" value="ECO:0007669"/>
    <property type="project" value="UniProtKB-UniRule"/>
</dbReference>
<dbReference type="PROSITE" id="PS51864">
    <property type="entry name" value="ASTACIN"/>
    <property type="match status" value="1"/>
</dbReference>
<evidence type="ECO:0000256" key="10">
    <source>
        <dbReference type="ARBA" id="ARBA00023157"/>
    </source>
</evidence>
<dbReference type="SUPFAM" id="SSF49854">
    <property type="entry name" value="Spermadhesin, CUB domain"/>
    <property type="match status" value="1"/>
</dbReference>
<dbReference type="InterPro" id="IPR000859">
    <property type="entry name" value="CUB_dom"/>
</dbReference>
<keyword evidence="10" id="KW-1015">Disulfide bond</keyword>
<keyword evidence="11" id="KW-0325">Glycoprotein</keyword>
<feature type="domain" description="CUB" evidence="16">
    <location>
        <begin position="394"/>
        <end position="529"/>
    </location>
</feature>
<gene>
    <name evidence="18" type="ORF">ANCCEY_01637</name>
</gene>
<evidence type="ECO:0000256" key="7">
    <source>
        <dbReference type="ARBA" id="ARBA00022801"/>
    </source>
</evidence>
<keyword evidence="6 12" id="KW-0732">Signal</keyword>
<evidence type="ECO:0000256" key="11">
    <source>
        <dbReference type="ARBA" id="ARBA00023180"/>
    </source>
</evidence>
<evidence type="ECO:0000256" key="15">
    <source>
        <dbReference type="RuleBase" id="RU361183"/>
    </source>
</evidence>
<proteinExistence type="predicted"/>
<dbReference type="PROSITE" id="PS01180">
    <property type="entry name" value="CUB"/>
    <property type="match status" value="1"/>
</dbReference>
<keyword evidence="3" id="KW-0245">EGF-like domain</keyword>
<dbReference type="InterPro" id="IPR001506">
    <property type="entry name" value="Peptidase_M12A"/>
</dbReference>
<dbReference type="InterPro" id="IPR000742">
    <property type="entry name" value="EGF"/>
</dbReference>
<dbReference type="InterPro" id="IPR034035">
    <property type="entry name" value="Astacin-like_dom"/>
</dbReference>
<feature type="chain" id="PRO_5005115067" description="Zinc metalloproteinase" evidence="12 15">
    <location>
        <begin position="17"/>
        <end position="548"/>
    </location>
</feature>
<dbReference type="MEROPS" id="M12.310"/>
<evidence type="ECO:0000259" key="16">
    <source>
        <dbReference type="PROSITE" id="PS01180"/>
    </source>
</evidence>
<evidence type="ECO:0000313" key="19">
    <source>
        <dbReference type="Proteomes" id="UP000054495"/>
    </source>
</evidence>
<evidence type="ECO:0000256" key="9">
    <source>
        <dbReference type="ARBA" id="ARBA00023049"/>
    </source>
</evidence>
<dbReference type="PANTHER" id="PTHR10127">
    <property type="entry name" value="DISCOIDIN, CUB, EGF, LAMININ , AND ZINC METALLOPROTEASE DOMAIN CONTAINING"/>
    <property type="match status" value="1"/>
</dbReference>
<evidence type="ECO:0000256" key="5">
    <source>
        <dbReference type="ARBA" id="ARBA00022723"/>
    </source>
</evidence>
<dbReference type="InterPro" id="IPR024079">
    <property type="entry name" value="MetalloPept_cat_dom_sf"/>
</dbReference>
<dbReference type="AlphaFoldDB" id="A0A0D6M5E5"/>
<dbReference type="EMBL" id="KE124796">
    <property type="protein sequence ID" value="EPB79344.1"/>
    <property type="molecule type" value="Genomic_DNA"/>
</dbReference>
<keyword evidence="5 14" id="KW-0479">Metal-binding</keyword>
<feature type="domain" description="Peptidase M12A" evidence="17">
    <location>
        <begin position="131"/>
        <end position="351"/>
    </location>
</feature>
<feature type="binding site" evidence="14">
    <location>
        <position position="233"/>
    </location>
    <ligand>
        <name>Zn(2+)</name>
        <dbReference type="ChEBI" id="CHEBI:29105"/>
        <note>catalytic</note>
    </ligand>
</feature>
<dbReference type="SMART" id="SM00235">
    <property type="entry name" value="ZnMc"/>
    <property type="match status" value="1"/>
</dbReference>
<comment type="subcellular location">
    <subcellularLocation>
        <location evidence="1 12">Secreted</location>
    </subcellularLocation>
</comment>
<evidence type="ECO:0000313" key="18">
    <source>
        <dbReference type="EMBL" id="EPB79344.1"/>
    </source>
</evidence>